<evidence type="ECO:0000313" key="7">
    <source>
        <dbReference type="EMBL" id="EEA86117.1"/>
    </source>
</evidence>
<organism evidence="7 8">
    <name type="scientific">Peptacetobacter hiranonis (strain DSM 13275 / JCM 10541 / KCTC 15199 / TO-931)</name>
    <name type="common">Clostridium hiranonis</name>
    <dbReference type="NCBI Taxonomy" id="500633"/>
    <lineage>
        <taxon>Bacteria</taxon>
        <taxon>Bacillati</taxon>
        <taxon>Bacillota</taxon>
        <taxon>Clostridia</taxon>
        <taxon>Peptostreptococcales</taxon>
        <taxon>Peptostreptococcaceae</taxon>
        <taxon>Peptacetobacter</taxon>
    </lineage>
</organism>
<evidence type="ECO:0000256" key="1">
    <source>
        <dbReference type="ARBA" id="ARBA00011073"/>
    </source>
</evidence>
<comment type="similarity">
    <text evidence="1 5">Belongs to the peptidase S8 family.</text>
</comment>
<protein>
    <recommendedName>
        <fullName evidence="6">Peptidase S8/S53 domain-containing protein</fullName>
    </recommendedName>
</protein>
<evidence type="ECO:0000256" key="4">
    <source>
        <dbReference type="ARBA" id="ARBA00022825"/>
    </source>
</evidence>
<reference evidence="7 8" key="1">
    <citation type="submission" date="2008-09" db="EMBL/GenBank/DDBJ databases">
        <authorList>
            <person name="Fulton L."/>
            <person name="Clifton S."/>
            <person name="Fulton B."/>
            <person name="Xu J."/>
            <person name="Minx P."/>
            <person name="Pepin K.H."/>
            <person name="Johnson M."/>
            <person name="Thiruvilangam P."/>
            <person name="Bhonagiri V."/>
            <person name="Nash W.E."/>
            <person name="Mardis E.R."/>
            <person name="Wilson R.K."/>
        </authorList>
    </citation>
    <scope>NUCLEOTIDE SEQUENCE [LARGE SCALE GENOMIC DNA]</scope>
    <source>
        <strain evidence="7 8">DSM 13275</strain>
    </source>
</reference>
<keyword evidence="8" id="KW-1185">Reference proteome</keyword>
<sequence>MKNIKIAVLDTGIDTEDKDIKDRYVYDKELQVDGIDNIDDVIGHGTLCAKTILERCPEAIIYPIKIFNDEGVTEVSKLIVALANLIGKNIDIINISASMIKENRLEDLRTVCNILRSEGKILVASKHKKAKNIKSYPASFDSVIGVKGYKRICKDDDYTYDSKRENQMYANGRDRLYKFKDSVTAFGKHSRASALAAGIIAEIMYKENTKDIYKIEQILKSKSNISETYKERRYKYKKEYVYDTIVRKIVDILNENFADGRINIEFLEKNSLINNMTGLYGDNAYDFVCMLNKEFGIDINYENLYLYEIENLYILSHIVHKELDK</sequence>
<dbReference type="EMBL" id="ABWP01000010">
    <property type="protein sequence ID" value="EEA86117.1"/>
    <property type="molecule type" value="Genomic_DNA"/>
</dbReference>
<dbReference type="RefSeq" id="WP_006439180.1">
    <property type="nucleotide sequence ID" value="NZ_DS995355.1"/>
</dbReference>
<dbReference type="InterPro" id="IPR023827">
    <property type="entry name" value="Peptidase_S8_Asp-AS"/>
</dbReference>
<comment type="caution">
    <text evidence="7">The sequence shown here is derived from an EMBL/GenBank/DDBJ whole genome shotgun (WGS) entry which is preliminary data.</text>
</comment>
<evidence type="ECO:0000256" key="5">
    <source>
        <dbReference type="PROSITE-ProRule" id="PRU01240"/>
    </source>
</evidence>
<proteinExistence type="inferred from homology"/>
<dbReference type="AlphaFoldDB" id="B6FWL0"/>
<accession>B6FWL0</accession>
<dbReference type="PROSITE" id="PS00136">
    <property type="entry name" value="SUBTILASE_ASP"/>
    <property type="match status" value="1"/>
</dbReference>
<keyword evidence="2" id="KW-0645">Protease</keyword>
<dbReference type="STRING" id="500633.CLOHIR_00259"/>
<dbReference type="Proteomes" id="UP000003178">
    <property type="component" value="Unassembled WGS sequence"/>
</dbReference>
<dbReference type="HOGENOM" id="CLU_067796_0_0_9"/>
<comment type="caution">
    <text evidence="5">Lacks conserved residue(s) required for the propagation of feature annotation.</text>
</comment>
<reference evidence="7 8" key="2">
    <citation type="submission" date="2008-10" db="EMBL/GenBank/DDBJ databases">
        <title>Draft genome sequence of Clostridium hiranonis (DSM 13275).</title>
        <authorList>
            <person name="Sudarsanam P."/>
            <person name="Ley R."/>
            <person name="Guruge J."/>
            <person name="Turnbaugh P.J."/>
            <person name="Mahowald M."/>
            <person name="Liep D."/>
            <person name="Gordon J."/>
        </authorList>
    </citation>
    <scope>NUCLEOTIDE SEQUENCE [LARGE SCALE GENOMIC DNA]</scope>
    <source>
        <strain evidence="7 8">DSM 13275</strain>
    </source>
</reference>
<dbReference type="Pfam" id="PF00082">
    <property type="entry name" value="Peptidase_S8"/>
    <property type="match status" value="1"/>
</dbReference>
<dbReference type="OrthoDB" id="2615814at2"/>
<evidence type="ECO:0000256" key="2">
    <source>
        <dbReference type="ARBA" id="ARBA00022670"/>
    </source>
</evidence>
<dbReference type="PROSITE" id="PS51892">
    <property type="entry name" value="SUBTILASE"/>
    <property type="match status" value="1"/>
</dbReference>
<dbReference type="InterPro" id="IPR015500">
    <property type="entry name" value="Peptidase_S8_subtilisin-rel"/>
</dbReference>
<name>B6FWL0_PEPHT</name>
<dbReference type="Gene3D" id="3.40.50.200">
    <property type="entry name" value="Peptidase S8/S53 domain"/>
    <property type="match status" value="1"/>
</dbReference>
<dbReference type="InterPro" id="IPR000209">
    <property type="entry name" value="Peptidase_S8/S53_dom"/>
</dbReference>
<feature type="domain" description="Peptidase S8/S53" evidence="6">
    <location>
        <begin position="2"/>
        <end position="223"/>
    </location>
</feature>
<keyword evidence="4" id="KW-0720">Serine protease</keyword>
<dbReference type="SUPFAM" id="SSF52743">
    <property type="entry name" value="Subtilisin-like"/>
    <property type="match status" value="1"/>
</dbReference>
<evidence type="ECO:0000259" key="6">
    <source>
        <dbReference type="Pfam" id="PF00082"/>
    </source>
</evidence>
<dbReference type="GO" id="GO:0004252">
    <property type="term" value="F:serine-type endopeptidase activity"/>
    <property type="evidence" value="ECO:0007669"/>
    <property type="project" value="InterPro"/>
</dbReference>
<dbReference type="PRINTS" id="PR00723">
    <property type="entry name" value="SUBTILISIN"/>
</dbReference>
<gene>
    <name evidence="7" type="ORF">CLOHIR_00259</name>
</gene>
<dbReference type="InterPro" id="IPR036852">
    <property type="entry name" value="Peptidase_S8/S53_dom_sf"/>
</dbReference>
<keyword evidence="3" id="KW-0378">Hydrolase</keyword>
<dbReference type="GO" id="GO:0006508">
    <property type="term" value="P:proteolysis"/>
    <property type="evidence" value="ECO:0007669"/>
    <property type="project" value="UniProtKB-KW"/>
</dbReference>
<dbReference type="eggNOG" id="COG1404">
    <property type="taxonomic scope" value="Bacteria"/>
</dbReference>
<evidence type="ECO:0000256" key="3">
    <source>
        <dbReference type="ARBA" id="ARBA00022801"/>
    </source>
</evidence>
<evidence type="ECO:0000313" key="8">
    <source>
        <dbReference type="Proteomes" id="UP000003178"/>
    </source>
</evidence>